<evidence type="ECO:0000256" key="1">
    <source>
        <dbReference type="SAM" id="MobiDB-lite"/>
    </source>
</evidence>
<dbReference type="EMBL" id="ML979138">
    <property type="protein sequence ID" value="KAF1913776.1"/>
    <property type="molecule type" value="Genomic_DNA"/>
</dbReference>
<evidence type="ECO:0000313" key="3">
    <source>
        <dbReference type="Proteomes" id="UP000800096"/>
    </source>
</evidence>
<accession>A0A6A5QGD0</accession>
<feature type="compositionally biased region" description="Basic residues" evidence="1">
    <location>
        <begin position="151"/>
        <end position="160"/>
    </location>
</feature>
<organism evidence="2 3">
    <name type="scientific">Ampelomyces quisqualis</name>
    <name type="common">Powdery mildew agent</name>
    <dbReference type="NCBI Taxonomy" id="50730"/>
    <lineage>
        <taxon>Eukaryota</taxon>
        <taxon>Fungi</taxon>
        <taxon>Dikarya</taxon>
        <taxon>Ascomycota</taxon>
        <taxon>Pezizomycotina</taxon>
        <taxon>Dothideomycetes</taxon>
        <taxon>Pleosporomycetidae</taxon>
        <taxon>Pleosporales</taxon>
        <taxon>Pleosporineae</taxon>
        <taxon>Phaeosphaeriaceae</taxon>
        <taxon>Ampelomyces</taxon>
    </lineage>
</organism>
<gene>
    <name evidence="2" type="ORF">BDU57DRAFT_580287</name>
</gene>
<protein>
    <submittedName>
        <fullName evidence="2">Uncharacterized protein</fullName>
    </submittedName>
</protein>
<dbReference type="Proteomes" id="UP000800096">
    <property type="component" value="Unassembled WGS sequence"/>
</dbReference>
<keyword evidence="3" id="KW-1185">Reference proteome</keyword>
<feature type="region of interest" description="Disordered" evidence="1">
    <location>
        <begin position="146"/>
        <end position="176"/>
    </location>
</feature>
<reference evidence="2" key="1">
    <citation type="journal article" date="2020" name="Stud. Mycol.">
        <title>101 Dothideomycetes genomes: a test case for predicting lifestyles and emergence of pathogens.</title>
        <authorList>
            <person name="Haridas S."/>
            <person name="Albert R."/>
            <person name="Binder M."/>
            <person name="Bloem J."/>
            <person name="Labutti K."/>
            <person name="Salamov A."/>
            <person name="Andreopoulos B."/>
            <person name="Baker S."/>
            <person name="Barry K."/>
            <person name="Bills G."/>
            <person name="Bluhm B."/>
            <person name="Cannon C."/>
            <person name="Castanera R."/>
            <person name="Culley D."/>
            <person name="Daum C."/>
            <person name="Ezra D."/>
            <person name="Gonzalez J."/>
            <person name="Henrissat B."/>
            <person name="Kuo A."/>
            <person name="Liang C."/>
            <person name="Lipzen A."/>
            <person name="Lutzoni F."/>
            <person name="Magnuson J."/>
            <person name="Mondo S."/>
            <person name="Nolan M."/>
            <person name="Ohm R."/>
            <person name="Pangilinan J."/>
            <person name="Park H.-J."/>
            <person name="Ramirez L."/>
            <person name="Alfaro M."/>
            <person name="Sun H."/>
            <person name="Tritt A."/>
            <person name="Yoshinaga Y."/>
            <person name="Zwiers L.-H."/>
            <person name="Turgeon B."/>
            <person name="Goodwin S."/>
            <person name="Spatafora J."/>
            <person name="Crous P."/>
            <person name="Grigoriev I."/>
        </authorList>
    </citation>
    <scope>NUCLEOTIDE SEQUENCE</scope>
    <source>
        <strain evidence="2">HMLAC05119</strain>
    </source>
</reference>
<sequence length="176" mass="20803">MAASQEANEWPNHRTERQTSLEFAAHILYRDTVLLINPHTPLETDFAQRLRLLRLSPKKHPVTREFLNEVRHYITATKHDFYSEHLGICLDVITLLSRVENMRDFEQDMRARLEGRLRTVQMVHKWNQQGEMWVWVLEMNEEVREGLGRTRDRRQRRSVQRGKDADLGGEAMGIDG</sequence>
<dbReference type="AlphaFoldDB" id="A0A6A5QGD0"/>
<evidence type="ECO:0000313" key="2">
    <source>
        <dbReference type="EMBL" id="KAF1913776.1"/>
    </source>
</evidence>
<name>A0A6A5QGD0_AMPQU</name>
<proteinExistence type="predicted"/>